<dbReference type="Gene3D" id="1.20.1560.10">
    <property type="entry name" value="ABC transporter type 1, transmembrane domain"/>
    <property type="match status" value="1"/>
</dbReference>
<dbReference type="EMBL" id="ACGU01000111">
    <property type="protein sequence ID" value="EEJ71025.1"/>
    <property type="molecule type" value="Genomic_DNA"/>
</dbReference>
<dbReference type="GO" id="GO:0034040">
    <property type="term" value="F:ATPase-coupled lipid transmembrane transporter activity"/>
    <property type="evidence" value="ECO:0007669"/>
    <property type="project" value="TreeGrafter"/>
</dbReference>
<dbReference type="GO" id="GO:0005524">
    <property type="term" value="F:ATP binding"/>
    <property type="evidence" value="ECO:0007669"/>
    <property type="project" value="UniProtKB-KW"/>
</dbReference>
<evidence type="ECO:0000256" key="6">
    <source>
        <dbReference type="ARBA" id="ARBA00023136"/>
    </source>
</evidence>
<reference evidence="10 11" key="1">
    <citation type="submission" date="2009-01" db="EMBL/GenBank/DDBJ databases">
        <authorList>
            <person name="Qin X."/>
            <person name="Bachman B."/>
            <person name="Battles P."/>
            <person name="Bell A."/>
            <person name="Bess C."/>
            <person name="Bickham C."/>
            <person name="Chaboub L."/>
            <person name="Chen D."/>
            <person name="Coyle M."/>
            <person name="Deiros D.R."/>
            <person name="Dinh H."/>
            <person name="Forbes L."/>
            <person name="Fowler G."/>
            <person name="Francisco L."/>
            <person name="Fu Q."/>
            <person name="Gubbala S."/>
            <person name="Hale W."/>
            <person name="Han Y."/>
            <person name="Hemphill L."/>
            <person name="Highlander S.K."/>
            <person name="Hirani K."/>
            <person name="Hogues M."/>
            <person name="Jackson L."/>
            <person name="Jakkamsetti A."/>
            <person name="Javaid M."/>
            <person name="Jiang H."/>
            <person name="Korchina V."/>
            <person name="Kovar C."/>
            <person name="Lara F."/>
            <person name="Lee S."/>
            <person name="Mata R."/>
            <person name="Mathew T."/>
            <person name="Moen C."/>
            <person name="Morales K."/>
            <person name="Munidasa M."/>
            <person name="Nazareth L."/>
            <person name="Ngo R."/>
            <person name="Nguyen L."/>
            <person name="Okwuonu G."/>
            <person name="Ongeri F."/>
            <person name="Patil S."/>
            <person name="Petrosino J."/>
            <person name="Pham C."/>
            <person name="Pham P."/>
            <person name="Pu L.-L."/>
            <person name="Puazo M."/>
            <person name="Raj R."/>
            <person name="Reid J."/>
            <person name="Rouhana J."/>
            <person name="Saada N."/>
            <person name="Shang Y."/>
            <person name="Simmons D."/>
            <person name="Thornton R."/>
            <person name="Warren J."/>
            <person name="Weissenberger G."/>
            <person name="Zhang J."/>
            <person name="Zhang L."/>
            <person name="Zhou C."/>
            <person name="Zhu D."/>
            <person name="Muzny D."/>
            <person name="Worley K."/>
            <person name="Gibbs R."/>
        </authorList>
    </citation>
    <scope>NUCLEOTIDE SEQUENCE [LARGE SCALE GENOMIC DNA]</scope>
    <source>
        <strain evidence="10 11">DSM 16047</strain>
    </source>
</reference>
<protein>
    <submittedName>
        <fullName evidence="10">ABC transporter, ATP-binding protein</fullName>
    </submittedName>
</protein>
<organism evidence="10 11">
    <name type="scientific">Lactobacillus ultunensis DSM 16047</name>
    <dbReference type="NCBI Taxonomy" id="525365"/>
    <lineage>
        <taxon>Bacteria</taxon>
        <taxon>Bacillati</taxon>
        <taxon>Bacillota</taxon>
        <taxon>Bacilli</taxon>
        <taxon>Lactobacillales</taxon>
        <taxon>Lactobacillaceae</taxon>
        <taxon>Lactobacillus</taxon>
    </lineage>
</organism>
<dbReference type="SMART" id="SM00382">
    <property type="entry name" value="AAA"/>
    <property type="match status" value="1"/>
</dbReference>
<dbReference type="eggNOG" id="COG1132">
    <property type="taxonomic scope" value="Bacteria"/>
</dbReference>
<dbReference type="Gene3D" id="3.40.50.300">
    <property type="entry name" value="P-loop containing nucleotide triphosphate hydrolases"/>
    <property type="match status" value="1"/>
</dbReference>
<evidence type="ECO:0000313" key="11">
    <source>
        <dbReference type="Proteomes" id="UP000005583"/>
    </source>
</evidence>
<keyword evidence="4 10" id="KW-0067">ATP-binding</keyword>
<dbReference type="PROSITE" id="PS50893">
    <property type="entry name" value="ABC_TRANSPORTER_2"/>
    <property type="match status" value="1"/>
</dbReference>
<evidence type="ECO:0000256" key="1">
    <source>
        <dbReference type="ARBA" id="ARBA00004651"/>
    </source>
</evidence>
<evidence type="ECO:0000256" key="5">
    <source>
        <dbReference type="ARBA" id="ARBA00022989"/>
    </source>
</evidence>
<dbReference type="InterPro" id="IPR011527">
    <property type="entry name" value="ABC1_TM_dom"/>
</dbReference>
<name>C2ER40_9LACO</name>
<feature type="transmembrane region" description="Helical" evidence="7">
    <location>
        <begin position="149"/>
        <end position="167"/>
    </location>
</feature>
<dbReference type="GO" id="GO:0140359">
    <property type="term" value="F:ABC-type transporter activity"/>
    <property type="evidence" value="ECO:0007669"/>
    <property type="project" value="InterPro"/>
</dbReference>
<dbReference type="PROSITE" id="PS00675">
    <property type="entry name" value="SIGMA54_INTERACT_1"/>
    <property type="match status" value="1"/>
</dbReference>
<accession>C2ER40</accession>
<dbReference type="Pfam" id="PF00005">
    <property type="entry name" value="ABC_tran"/>
    <property type="match status" value="1"/>
</dbReference>
<dbReference type="GO" id="GO:0016887">
    <property type="term" value="F:ATP hydrolysis activity"/>
    <property type="evidence" value="ECO:0007669"/>
    <property type="project" value="InterPro"/>
</dbReference>
<dbReference type="SUPFAM" id="SSF52540">
    <property type="entry name" value="P-loop containing nucleoside triphosphate hydrolases"/>
    <property type="match status" value="1"/>
</dbReference>
<keyword evidence="5 7" id="KW-1133">Transmembrane helix</keyword>
<feature type="transmembrane region" description="Helical" evidence="7">
    <location>
        <begin position="233"/>
        <end position="254"/>
    </location>
</feature>
<dbReference type="InterPro" id="IPR003593">
    <property type="entry name" value="AAA+_ATPase"/>
</dbReference>
<dbReference type="SUPFAM" id="SSF90123">
    <property type="entry name" value="ABC transporter transmembrane region"/>
    <property type="match status" value="1"/>
</dbReference>
<evidence type="ECO:0000259" key="8">
    <source>
        <dbReference type="PROSITE" id="PS50893"/>
    </source>
</evidence>
<comment type="caution">
    <text evidence="10">The sequence shown here is derived from an EMBL/GenBank/DDBJ whole genome shotgun (WGS) entry which is preliminary data.</text>
</comment>
<dbReference type="HOGENOM" id="CLU_000604_84_3_9"/>
<evidence type="ECO:0000256" key="2">
    <source>
        <dbReference type="ARBA" id="ARBA00022692"/>
    </source>
</evidence>
<dbReference type="Pfam" id="PF00664">
    <property type="entry name" value="ABC_membrane"/>
    <property type="match status" value="1"/>
</dbReference>
<dbReference type="PANTHER" id="PTHR24221:SF654">
    <property type="entry name" value="ATP-BINDING CASSETTE SUB-FAMILY B MEMBER 6"/>
    <property type="match status" value="1"/>
</dbReference>
<dbReference type="InterPro" id="IPR027417">
    <property type="entry name" value="P-loop_NTPase"/>
</dbReference>
<evidence type="ECO:0000313" key="10">
    <source>
        <dbReference type="EMBL" id="EEJ71025.1"/>
    </source>
</evidence>
<keyword evidence="2 7" id="KW-0812">Transmembrane</keyword>
<feature type="transmembrane region" description="Helical" evidence="7">
    <location>
        <begin position="12"/>
        <end position="37"/>
    </location>
</feature>
<comment type="subcellular location">
    <subcellularLocation>
        <location evidence="1">Cell membrane</location>
        <topology evidence="1">Multi-pass membrane protein</topology>
    </subcellularLocation>
</comment>
<evidence type="ECO:0000256" key="7">
    <source>
        <dbReference type="SAM" id="Phobius"/>
    </source>
</evidence>
<dbReference type="GO" id="GO:0005886">
    <property type="term" value="C:plasma membrane"/>
    <property type="evidence" value="ECO:0007669"/>
    <property type="project" value="UniProtKB-SubCell"/>
</dbReference>
<dbReference type="CDD" id="cd03228">
    <property type="entry name" value="ABCC_MRP_Like"/>
    <property type="match status" value="1"/>
</dbReference>
<feature type="transmembrane region" description="Helical" evidence="7">
    <location>
        <begin position="49"/>
        <end position="73"/>
    </location>
</feature>
<dbReference type="Proteomes" id="UP000005583">
    <property type="component" value="Unassembled WGS sequence"/>
</dbReference>
<dbReference type="InterPro" id="IPR003439">
    <property type="entry name" value="ABC_transporter-like_ATP-bd"/>
</dbReference>
<evidence type="ECO:0000256" key="3">
    <source>
        <dbReference type="ARBA" id="ARBA00022741"/>
    </source>
</evidence>
<dbReference type="InterPro" id="IPR036640">
    <property type="entry name" value="ABC1_TM_sf"/>
</dbReference>
<dbReference type="InterPro" id="IPR039421">
    <property type="entry name" value="Type_1_exporter"/>
</dbReference>
<dbReference type="AlphaFoldDB" id="C2ER40"/>
<dbReference type="RefSeq" id="WP_007126881.1">
    <property type="nucleotide sequence ID" value="NZ_GG693256.1"/>
</dbReference>
<feature type="domain" description="ABC transmembrane type-1" evidence="9">
    <location>
        <begin position="26"/>
        <end position="292"/>
    </location>
</feature>
<evidence type="ECO:0000256" key="4">
    <source>
        <dbReference type="ARBA" id="ARBA00022840"/>
    </source>
</evidence>
<keyword evidence="6 7" id="KW-0472">Membrane</keyword>
<dbReference type="PANTHER" id="PTHR24221">
    <property type="entry name" value="ATP-BINDING CASSETTE SUB-FAMILY B"/>
    <property type="match status" value="1"/>
</dbReference>
<feature type="domain" description="ABC transporter" evidence="8">
    <location>
        <begin position="321"/>
        <end position="527"/>
    </location>
</feature>
<dbReference type="PROSITE" id="PS50929">
    <property type="entry name" value="ABC_TM1F"/>
    <property type="match status" value="1"/>
</dbReference>
<dbReference type="STRING" id="525365.HMPREF0548_2136"/>
<keyword evidence="11" id="KW-1185">Reference proteome</keyword>
<keyword evidence="3" id="KW-0547">Nucleotide-binding</keyword>
<sequence>MTIKALYQFSPLHFALTVISYIMIPLASIGQSYIIMYSTTALTDRNLSIWLWLILGEAIALFWGAISQSLAYYQTIKLIQGYNHQIRSQIVQHFYYDKQSHKISTIQNRLITDFKNTNDNYLRKFFNCVQMVGYILFSASVLLSIHWSLLLVTIVLVGISIYVPKLLEKRMQSAFFNISDSTKKYLDITEKWLIGLNVLQRYAAGTKLFKVMDEAANEVEEARIKQTKINQELAVLNGLISNMLMLIIFGFTAFLITKKLIIFGAIVSVDNLQYYISMGLRYLSNYRGQMQSTKTVNSQIEKDSTLVKETNYSDTKNPSAFSVKGLKVSFPNGESLSFPDFEIKKGEKVLLTGDSGTGKSTLFKLILGELKPSAGNIIYFDENKQKIKPDLGKIGYIAQKPQLFPATIIDNITMFNSKLNHKVDKVVDEVNLKNDIKKFKAGIQQKINLDRLNVSGGQRQKIVLARAEIHESKIILIDEGTSAIDQEATISILRKLLASKATILFIAHNFSEEMHSMFDREIRLIKK</sequence>
<evidence type="ECO:0000259" key="9">
    <source>
        <dbReference type="PROSITE" id="PS50929"/>
    </source>
</evidence>
<gene>
    <name evidence="10" type="ORF">HMPREF0548_2136</name>
</gene>
<proteinExistence type="predicted"/>
<dbReference type="InterPro" id="IPR025662">
    <property type="entry name" value="Sigma_54_int_dom_ATP-bd_1"/>
</dbReference>